<dbReference type="PANTHER" id="PTHR11360:SF287">
    <property type="entry name" value="MFS MONOCARBOXYLATE TRANSPORTER"/>
    <property type="match status" value="1"/>
</dbReference>
<name>A0A1E1K3W8_9HELO</name>
<sequence length="494" mass="53655">MSSSLEQLFEPPAPAYFRHIRDKTTFEEILLKDLAVPTGPGELEIGDKATSSCDGYTREPRVDGGRDAWLFLVACFVLEALIWGFSFSFGVFQAYYAKHPVFGKNPSGIAAIGTSSLGVMYLMAPVTLTVLEAFPGFHRWCSVVGLVISALALILSSFATQIWHLIITQGVMYAVGGSLLYAPTMFYLDQWFEKRKGLAFGVMWSGVGASGLVFPFALKALLDTWGFEYTLRIWSIILVFLCAPLVYFIKPRVPVPSPPPPYKRSSYTFLYKPTFILLQLSNILESFGFFMPAIFLPTYASYLNLSAHKGVIVLALLNLFSVVGAIGFGFLCDKMHISHVIAISTFGSTLSVFVFWGPASEIRRLVIFAMVYGSFAGGYSALWAGMMKEVQKVRGCETASMGVLMGMFAAGRGLGAVASGPISEILLKKSLGGIAKGFASDYGAIMVFTGASAAAGGVGFFVTRRMRDQPERDDGTDGNDGDSVVNFSTSATRR</sequence>
<feature type="transmembrane region" description="Helical" evidence="4">
    <location>
        <begin position="143"/>
        <end position="164"/>
    </location>
</feature>
<dbReference type="Proteomes" id="UP000178912">
    <property type="component" value="Unassembled WGS sequence"/>
</dbReference>
<evidence type="ECO:0000256" key="3">
    <source>
        <dbReference type="SAM" id="MobiDB-lite"/>
    </source>
</evidence>
<feature type="transmembrane region" description="Helical" evidence="4">
    <location>
        <begin position="68"/>
        <end position="96"/>
    </location>
</feature>
<feature type="transmembrane region" description="Helical" evidence="4">
    <location>
        <begin position="170"/>
        <end position="188"/>
    </location>
</feature>
<organism evidence="5 6">
    <name type="scientific">Rhynchosporium agropyri</name>
    <dbReference type="NCBI Taxonomy" id="914238"/>
    <lineage>
        <taxon>Eukaryota</taxon>
        <taxon>Fungi</taxon>
        <taxon>Dikarya</taxon>
        <taxon>Ascomycota</taxon>
        <taxon>Pezizomycotina</taxon>
        <taxon>Leotiomycetes</taxon>
        <taxon>Helotiales</taxon>
        <taxon>Ploettnerulaceae</taxon>
        <taxon>Rhynchosporium</taxon>
    </lineage>
</organism>
<reference evidence="6" key="1">
    <citation type="submission" date="2016-03" db="EMBL/GenBank/DDBJ databases">
        <authorList>
            <person name="Guldener U."/>
        </authorList>
    </citation>
    <scope>NUCLEOTIDE SEQUENCE [LARGE SCALE GENOMIC DNA]</scope>
    <source>
        <strain evidence="6">04CH-RAC-A.6.1</strain>
    </source>
</reference>
<keyword evidence="4" id="KW-0472">Membrane</keyword>
<dbReference type="Pfam" id="PF07690">
    <property type="entry name" value="MFS_1"/>
    <property type="match status" value="1"/>
</dbReference>
<feature type="transmembrane region" description="Helical" evidence="4">
    <location>
        <begin position="108"/>
        <end position="131"/>
    </location>
</feature>
<dbReference type="InterPro" id="IPR036259">
    <property type="entry name" value="MFS_trans_sf"/>
</dbReference>
<evidence type="ECO:0000313" key="5">
    <source>
        <dbReference type="EMBL" id="CZS92692.1"/>
    </source>
</evidence>
<evidence type="ECO:0000256" key="2">
    <source>
        <dbReference type="ARBA" id="ARBA00006727"/>
    </source>
</evidence>
<feature type="compositionally biased region" description="Polar residues" evidence="3">
    <location>
        <begin position="485"/>
        <end position="494"/>
    </location>
</feature>
<evidence type="ECO:0000256" key="4">
    <source>
        <dbReference type="SAM" id="Phobius"/>
    </source>
</evidence>
<keyword evidence="4" id="KW-0812">Transmembrane</keyword>
<dbReference type="Gene3D" id="1.20.1250.20">
    <property type="entry name" value="MFS general substrate transporter like domains"/>
    <property type="match status" value="2"/>
</dbReference>
<protein>
    <submittedName>
        <fullName evidence="5">Related to monocarboxylate transporter 2</fullName>
    </submittedName>
</protein>
<comment type="subcellular location">
    <subcellularLocation>
        <location evidence="1">Membrane</location>
        <topology evidence="1">Multi-pass membrane protein</topology>
    </subcellularLocation>
</comment>
<dbReference type="InterPro" id="IPR011701">
    <property type="entry name" value="MFS"/>
</dbReference>
<dbReference type="AlphaFoldDB" id="A0A1E1K3W8"/>
<evidence type="ECO:0000256" key="1">
    <source>
        <dbReference type="ARBA" id="ARBA00004141"/>
    </source>
</evidence>
<dbReference type="PANTHER" id="PTHR11360">
    <property type="entry name" value="MONOCARBOXYLATE TRANSPORTER"/>
    <property type="match status" value="1"/>
</dbReference>
<dbReference type="InterPro" id="IPR050327">
    <property type="entry name" value="Proton-linked_MCT"/>
</dbReference>
<proteinExistence type="inferred from homology"/>
<comment type="similarity">
    <text evidence="2">Belongs to the major facilitator superfamily. Monocarboxylate porter (TC 2.A.1.13) family.</text>
</comment>
<dbReference type="SUPFAM" id="SSF103473">
    <property type="entry name" value="MFS general substrate transporter"/>
    <property type="match status" value="1"/>
</dbReference>
<keyword evidence="4" id="KW-1133">Transmembrane helix</keyword>
<evidence type="ECO:0000313" key="6">
    <source>
        <dbReference type="Proteomes" id="UP000178912"/>
    </source>
</evidence>
<dbReference type="EMBL" id="FJUX01000013">
    <property type="protein sequence ID" value="CZS92692.1"/>
    <property type="molecule type" value="Genomic_DNA"/>
</dbReference>
<feature type="transmembrane region" description="Helical" evidence="4">
    <location>
        <begin position="398"/>
        <end position="422"/>
    </location>
</feature>
<feature type="transmembrane region" description="Helical" evidence="4">
    <location>
        <begin position="269"/>
        <end position="291"/>
    </location>
</feature>
<feature type="transmembrane region" description="Helical" evidence="4">
    <location>
        <begin position="442"/>
        <end position="462"/>
    </location>
</feature>
<feature type="transmembrane region" description="Helical" evidence="4">
    <location>
        <begin position="365"/>
        <end position="386"/>
    </location>
</feature>
<dbReference type="OrthoDB" id="2213137at2759"/>
<feature type="transmembrane region" description="Helical" evidence="4">
    <location>
        <begin position="311"/>
        <end position="332"/>
    </location>
</feature>
<dbReference type="GO" id="GO:0016020">
    <property type="term" value="C:membrane"/>
    <property type="evidence" value="ECO:0007669"/>
    <property type="project" value="UniProtKB-SubCell"/>
</dbReference>
<feature type="transmembrane region" description="Helical" evidence="4">
    <location>
        <begin position="339"/>
        <end position="359"/>
    </location>
</feature>
<feature type="region of interest" description="Disordered" evidence="3">
    <location>
        <begin position="469"/>
        <end position="494"/>
    </location>
</feature>
<dbReference type="GO" id="GO:0022857">
    <property type="term" value="F:transmembrane transporter activity"/>
    <property type="evidence" value="ECO:0007669"/>
    <property type="project" value="InterPro"/>
</dbReference>
<keyword evidence="6" id="KW-1185">Reference proteome</keyword>
<gene>
    <name evidence="5" type="ORF">RAG0_03224</name>
</gene>
<accession>A0A1E1K3W8</accession>
<feature type="transmembrane region" description="Helical" evidence="4">
    <location>
        <begin position="197"/>
        <end position="217"/>
    </location>
</feature>
<feature type="transmembrane region" description="Helical" evidence="4">
    <location>
        <begin position="229"/>
        <end position="249"/>
    </location>
</feature>